<dbReference type="AlphaFoldDB" id="J3PDG9"/>
<dbReference type="GeneID" id="20351998"/>
<reference evidence="1" key="2">
    <citation type="submission" date="2010-07" db="EMBL/GenBank/DDBJ databases">
        <authorList>
            <consortium name="The Broad Institute Genome Sequencing Platform"/>
            <consortium name="Broad Institute Genome Sequencing Center for Infectious Disease"/>
            <person name="Ma L.-J."/>
            <person name="Dead R."/>
            <person name="Young S."/>
            <person name="Zeng Q."/>
            <person name="Koehrsen M."/>
            <person name="Alvarado L."/>
            <person name="Berlin A."/>
            <person name="Chapman S.B."/>
            <person name="Chen Z."/>
            <person name="Freedman E."/>
            <person name="Gellesch M."/>
            <person name="Goldberg J."/>
            <person name="Griggs A."/>
            <person name="Gujja S."/>
            <person name="Heilman E.R."/>
            <person name="Heiman D."/>
            <person name="Hepburn T."/>
            <person name="Howarth C."/>
            <person name="Jen D."/>
            <person name="Larson L."/>
            <person name="Mehta T."/>
            <person name="Neiman D."/>
            <person name="Pearson M."/>
            <person name="Roberts A."/>
            <person name="Saif S."/>
            <person name="Shea T."/>
            <person name="Shenoy N."/>
            <person name="Sisk P."/>
            <person name="Stolte C."/>
            <person name="Sykes S."/>
            <person name="Walk T."/>
            <person name="White J."/>
            <person name="Yandava C."/>
            <person name="Haas B."/>
            <person name="Nusbaum C."/>
            <person name="Birren B."/>
        </authorList>
    </citation>
    <scope>NUCLEOTIDE SEQUENCE</scope>
    <source>
        <strain evidence="1">R3-111a-1</strain>
    </source>
</reference>
<dbReference type="EnsemblFungi" id="EJT70517">
    <property type="protein sequence ID" value="EJT70517"/>
    <property type="gene ID" value="GGTG_11540"/>
</dbReference>
<accession>J3PDG9</accession>
<keyword evidence="3" id="KW-1185">Reference proteome</keyword>
<dbReference type="Proteomes" id="UP000006039">
    <property type="component" value="Unassembled WGS sequence"/>
</dbReference>
<dbReference type="RefSeq" id="XP_009227695.1">
    <property type="nucleotide sequence ID" value="XM_009229431.1"/>
</dbReference>
<evidence type="ECO:0000313" key="1">
    <source>
        <dbReference type="EMBL" id="EJT70517.1"/>
    </source>
</evidence>
<evidence type="ECO:0000313" key="3">
    <source>
        <dbReference type="Proteomes" id="UP000006039"/>
    </source>
</evidence>
<name>J3PDG9_GAET3</name>
<dbReference type="EMBL" id="GL385401">
    <property type="protein sequence ID" value="EJT70517.1"/>
    <property type="molecule type" value="Genomic_DNA"/>
</dbReference>
<organism evidence="1">
    <name type="scientific">Gaeumannomyces tritici (strain R3-111a-1)</name>
    <name type="common">Wheat and barley take-all root rot fungus</name>
    <name type="synonym">Gaeumannomyces graminis var. tritici</name>
    <dbReference type="NCBI Taxonomy" id="644352"/>
    <lineage>
        <taxon>Eukaryota</taxon>
        <taxon>Fungi</taxon>
        <taxon>Dikarya</taxon>
        <taxon>Ascomycota</taxon>
        <taxon>Pezizomycotina</taxon>
        <taxon>Sordariomycetes</taxon>
        <taxon>Sordariomycetidae</taxon>
        <taxon>Magnaporthales</taxon>
        <taxon>Magnaporthaceae</taxon>
        <taxon>Gaeumannomyces</taxon>
    </lineage>
</organism>
<reference evidence="2" key="4">
    <citation type="journal article" date="2015" name="G3 (Bethesda)">
        <title>Genome sequences of three phytopathogenic species of the Magnaporthaceae family of fungi.</title>
        <authorList>
            <person name="Okagaki L.H."/>
            <person name="Nunes C.C."/>
            <person name="Sailsbery J."/>
            <person name="Clay B."/>
            <person name="Brown D."/>
            <person name="John T."/>
            <person name="Oh Y."/>
            <person name="Young N."/>
            <person name="Fitzgerald M."/>
            <person name="Haas B.J."/>
            <person name="Zeng Q."/>
            <person name="Young S."/>
            <person name="Adiconis X."/>
            <person name="Fan L."/>
            <person name="Levin J.Z."/>
            <person name="Mitchell T.K."/>
            <person name="Okubara P.A."/>
            <person name="Farman M.L."/>
            <person name="Kohn L.M."/>
            <person name="Birren B."/>
            <person name="Ma L.-J."/>
            <person name="Dean R.A."/>
        </authorList>
    </citation>
    <scope>NUCLEOTIDE SEQUENCE</scope>
    <source>
        <strain evidence="2">R3-111a-1</strain>
    </source>
</reference>
<proteinExistence type="predicted"/>
<sequence>MRFLSVLIFMLYNKVIKKRGGANCNAFLQIIRPILKNSFSVFKFSVILRRG</sequence>
<reference evidence="3" key="1">
    <citation type="submission" date="2010-07" db="EMBL/GenBank/DDBJ databases">
        <title>The genome sequence of Gaeumannomyces graminis var. tritici strain R3-111a-1.</title>
        <authorList>
            <consortium name="The Broad Institute Genome Sequencing Platform"/>
            <person name="Ma L.-J."/>
            <person name="Dead R."/>
            <person name="Young S."/>
            <person name="Zeng Q."/>
            <person name="Koehrsen M."/>
            <person name="Alvarado L."/>
            <person name="Berlin A."/>
            <person name="Chapman S.B."/>
            <person name="Chen Z."/>
            <person name="Freedman E."/>
            <person name="Gellesch M."/>
            <person name="Goldberg J."/>
            <person name="Griggs A."/>
            <person name="Gujja S."/>
            <person name="Heilman E.R."/>
            <person name="Heiman D."/>
            <person name="Hepburn T."/>
            <person name="Howarth C."/>
            <person name="Jen D."/>
            <person name="Larson L."/>
            <person name="Mehta T."/>
            <person name="Neiman D."/>
            <person name="Pearson M."/>
            <person name="Roberts A."/>
            <person name="Saif S."/>
            <person name="Shea T."/>
            <person name="Shenoy N."/>
            <person name="Sisk P."/>
            <person name="Stolte C."/>
            <person name="Sykes S."/>
            <person name="Walk T."/>
            <person name="White J."/>
            <person name="Yandava C."/>
            <person name="Haas B."/>
            <person name="Nusbaum C."/>
            <person name="Birren B."/>
        </authorList>
    </citation>
    <scope>NUCLEOTIDE SEQUENCE [LARGE SCALE GENOMIC DNA]</scope>
    <source>
        <strain evidence="3">R3-111a-1</strain>
    </source>
</reference>
<dbReference type="HOGENOM" id="CLU_3106479_0_0_1"/>
<reference evidence="2" key="5">
    <citation type="submission" date="2018-04" db="UniProtKB">
        <authorList>
            <consortium name="EnsemblFungi"/>
        </authorList>
    </citation>
    <scope>IDENTIFICATION</scope>
    <source>
        <strain evidence="2">R3-111a-1</strain>
    </source>
</reference>
<dbReference type="VEuPathDB" id="FungiDB:GGTG_11540"/>
<protein>
    <submittedName>
        <fullName evidence="1 2">Uncharacterized protein</fullName>
    </submittedName>
</protein>
<gene>
    <name evidence="2" type="primary">20351998</name>
    <name evidence="1" type="ORF">GGTG_11540</name>
</gene>
<evidence type="ECO:0000313" key="2">
    <source>
        <dbReference type="EnsemblFungi" id="EJT70517"/>
    </source>
</evidence>
<reference evidence="1" key="3">
    <citation type="submission" date="2010-09" db="EMBL/GenBank/DDBJ databases">
        <title>Annotation of Gaeumannomyces graminis var. tritici R3-111a-1.</title>
        <authorList>
            <consortium name="The Broad Institute Genome Sequencing Platform"/>
            <person name="Ma L.-J."/>
            <person name="Dead R."/>
            <person name="Young S.K."/>
            <person name="Zeng Q."/>
            <person name="Gargeya S."/>
            <person name="Fitzgerald M."/>
            <person name="Haas B."/>
            <person name="Abouelleil A."/>
            <person name="Alvarado L."/>
            <person name="Arachchi H.M."/>
            <person name="Berlin A."/>
            <person name="Brown A."/>
            <person name="Chapman S.B."/>
            <person name="Chen Z."/>
            <person name="Dunbar C."/>
            <person name="Freedman E."/>
            <person name="Gearin G."/>
            <person name="Gellesch M."/>
            <person name="Goldberg J."/>
            <person name="Griggs A."/>
            <person name="Gujja S."/>
            <person name="Heiman D."/>
            <person name="Howarth C."/>
            <person name="Larson L."/>
            <person name="Lui A."/>
            <person name="MacDonald P.J.P."/>
            <person name="Mehta T."/>
            <person name="Montmayeur A."/>
            <person name="Murphy C."/>
            <person name="Neiman D."/>
            <person name="Pearson M."/>
            <person name="Priest M."/>
            <person name="Roberts A."/>
            <person name="Saif S."/>
            <person name="Shea T."/>
            <person name="Shenoy N."/>
            <person name="Sisk P."/>
            <person name="Stolte C."/>
            <person name="Sykes S."/>
            <person name="Yandava C."/>
            <person name="Wortman J."/>
            <person name="Nusbaum C."/>
            <person name="Birren B."/>
        </authorList>
    </citation>
    <scope>NUCLEOTIDE SEQUENCE</scope>
    <source>
        <strain evidence="1">R3-111a-1</strain>
    </source>
</reference>